<evidence type="ECO:0000313" key="2">
    <source>
        <dbReference type="EMBL" id="CAL5137957.1"/>
    </source>
</evidence>
<dbReference type="Proteomes" id="UP001497525">
    <property type="component" value="Unassembled WGS sequence"/>
</dbReference>
<sequence length="100" mass="11376">MSDKKEAKEVSHPPAVKVAGARIAKHTREPEEKPLPRSEIVKQEAEYNTEITAVSAIDLLTREEREFHDESVKSSFVKPQPKVQKPHTDPSKRIIQQPLK</sequence>
<feature type="region of interest" description="Disordered" evidence="1">
    <location>
        <begin position="68"/>
        <end position="100"/>
    </location>
</feature>
<proteinExistence type="predicted"/>
<name>A0AAV2TNC5_CALDB</name>
<evidence type="ECO:0000313" key="3">
    <source>
        <dbReference type="Proteomes" id="UP001497525"/>
    </source>
</evidence>
<evidence type="ECO:0000256" key="1">
    <source>
        <dbReference type="SAM" id="MobiDB-lite"/>
    </source>
</evidence>
<evidence type="ECO:0008006" key="4">
    <source>
        <dbReference type="Google" id="ProtNLM"/>
    </source>
</evidence>
<gene>
    <name evidence="2" type="ORF">CDAUBV1_LOCUS12479</name>
</gene>
<accession>A0AAV2TNC5</accession>
<feature type="compositionally biased region" description="Basic and acidic residues" evidence="1">
    <location>
        <begin position="1"/>
        <end position="11"/>
    </location>
</feature>
<dbReference type="AlphaFoldDB" id="A0AAV2TNC5"/>
<dbReference type="InterPro" id="IPR024130">
    <property type="entry name" value="DAP1/DAPL1"/>
</dbReference>
<protein>
    <recommendedName>
        <fullName evidence="4">Death-associated protein 1</fullName>
    </recommendedName>
</protein>
<dbReference type="Pfam" id="PF15228">
    <property type="entry name" value="DAP"/>
    <property type="match status" value="1"/>
</dbReference>
<reference evidence="2" key="1">
    <citation type="submission" date="2024-06" db="EMBL/GenBank/DDBJ databases">
        <authorList>
            <person name="Liu X."/>
            <person name="Lenzi L."/>
            <person name="Haldenby T S."/>
            <person name="Uol C."/>
        </authorList>
    </citation>
    <scope>NUCLEOTIDE SEQUENCE</scope>
</reference>
<feature type="compositionally biased region" description="Basic and acidic residues" evidence="1">
    <location>
        <begin position="26"/>
        <end position="37"/>
    </location>
</feature>
<feature type="region of interest" description="Disordered" evidence="1">
    <location>
        <begin position="1"/>
        <end position="37"/>
    </location>
</feature>
<organism evidence="2 3">
    <name type="scientific">Calicophoron daubneyi</name>
    <name type="common">Rumen fluke</name>
    <name type="synonym">Paramphistomum daubneyi</name>
    <dbReference type="NCBI Taxonomy" id="300641"/>
    <lineage>
        <taxon>Eukaryota</taxon>
        <taxon>Metazoa</taxon>
        <taxon>Spiralia</taxon>
        <taxon>Lophotrochozoa</taxon>
        <taxon>Platyhelminthes</taxon>
        <taxon>Trematoda</taxon>
        <taxon>Digenea</taxon>
        <taxon>Plagiorchiida</taxon>
        <taxon>Pronocephalata</taxon>
        <taxon>Paramphistomoidea</taxon>
        <taxon>Paramphistomidae</taxon>
        <taxon>Calicophoron</taxon>
    </lineage>
</organism>
<comment type="caution">
    <text evidence="2">The sequence shown here is derived from an EMBL/GenBank/DDBJ whole genome shotgun (WGS) entry which is preliminary data.</text>
</comment>
<dbReference type="EMBL" id="CAXLJL010000456">
    <property type="protein sequence ID" value="CAL5137957.1"/>
    <property type="molecule type" value="Genomic_DNA"/>
</dbReference>